<dbReference type="RefSeq" id="WP_094862819.1">
    <property type="nucleotide sequence ID" value="NZ_NKYE01000006.1"/>
</dbReference>
<dbReference type="PANTHER" id="PTHR38479:SF2">
    <property type="entry name" value="WINGED HELIX DNA-BINDING DOMAIN-CONTAINING PROTEIN"/>
    <property type="match status" value="1"/>
</dbReference>
<keyword evidence="2" id="KW-1185">Reference proteome</keyword>
<accession>A0A263D3L9</accession>
<sequence length="367" mass="40234">MDVSLAQALAWRLERHFLVAGARSVTEVVRRLGAVPAWSGDPGLATGRRSARPSSDALAGALSDGDLIRTYAFRGATHLLAADDAGVYLAVRCANRQWELPSWQAHYKLSPRDWPALREVVRDVVAHRPVRHAELIERVANYPRFRHLRAALADPSHTLLKPLAWQGDLCFGPVQDGQITFQSPAASPRWTGIPDLHEAGRRAILAYLAAYGPATRDNLRYWLVAGLSAGRRRLDGWIGDLIQDHIAEIQVDGSPMLHLREHLASLTAAAPKPEGVILLPGYDQWMLGAGTADHRIVPAARRPAVTRGANVALQAGQVSATWNIDRGVVAVSWFAEVERPSREELDDEVERLSGLLGRDFTMTIAVS</sequence>
<proteinExistence type="predicted"/>
<evidence type="ECO:0000313" key="1">
    <source>
        <dbReference type="EMBL" id="OZM72961.1"/>
    </source>
</evidence>
<dbReference type="AlphaFoldDB" id="A0A263D3L9"/>
<protein>
    <recommendedName>
        <fullName evidence="3">Winged helix DNA-binding domain-containing protein</fullName>
    </recommendedName>
</protein>
<dbReference type="OrthoDB" id="9148135at2"/>
<gene>
    <name evidence="1" type="ORF">CFN78_11970</name>
</gene>
<name>A0A263D3L9_9PSEU</name>
<evidence type="ECO:0000313" key="2">
    <source>
        <dbReference type="Proteomes" id="UP000242444"/>
    </source>
</evidence>
<dbReference type="EMBL" id="NKYE01000006">
    <property type="protein sequence ID" value="OZM72961.1"/>
    <property type="molecule type" value="Genomic_DNA"/>
</dbReference>
<dbReference type="PANTHER" id="PTHR38479">
    <property type="entry name" value="LMO0824 PROTEIN"/>
    <property type="match status" value="1"/>
</dbReference>
<dbReference type="InterPro" id="IPR009351">
    <property type="entry name" value="AlkZ-like"/>
</dbReference>
<dbReference type="Proteomes" id="UP000242444">
    <property type="component" value="Unassembled WGS sequence"/>
</dbReference>
<dbReference type="Pfam" id="PF06224">
    <property type="entry name" value="AlkZ-like"/>
    <property type="match status" value="1"/>
</dbReference>
<comment type="caution">
    <text evidence="1">The sequence shown here is derived from an EMBL/GenBank/DDBJ whole genome shotgun (WGS) entry which is preliminary data.</text>
</comment>
<organism evidence="1 2">
    <name type="scientific">Amycolatopsis antarctica</name>
    <dbReference type="NCBI Taxonomy" id="1854586"/>
    <lineage>
        <taxon>Bacteria</taxon>
        <taxon>Bacillati</taxon>
        <taxon>Actinomycetota</taxon>
        <taxon>Actinomycetes</taxon>
        <taxon>Pseudonocardiales</taxon>
        <taxon>Pseudonocardiaceae</taxon>
        <taxon>Amycolatopsis</taxon>
    </lineage>
</organism>
<reference evidence="1 2" key="1">
    <citation type="submission" date="2017-07" db="EMBL/GenBank/DDBJ databases">
        <title>Amycolatopsis antarcticus sp. nov., isolated from the surface of an Antarcticus brown macroalga.</title>
        <authorList>
            <person name="Wang J."/>
            <person name="Leiva S."/>
            <person name="Huang J."/>
            <person name="Huang Y."/>
        </authorList>
    </citation>
    <scope>NUCLEOTIDE SEQUENCE [LARGE SCALE GENOMIC DNA]</scope>
    <source>
        <strain evidence="1 2">AU-G6</strain>
    </source>
</reference>
<evidence type="ECO:0008006" key="3">
    <source>
        <dbReference type="Google" id="ProtNLM"/>
    </source>
</evidence>
<dbReference type="InParanoid" id="A0A263D3L9"/>